<dbReference type="PANTHER" id="PTHR45765:SF1">
    <property type="entry name" value="METHIONINE--TRNA LIGASE, CYTOPLASMIC"/>
    <property type="match status" value="1"/>
</dbReference>
<organism evidence="9 10">
    <name type="scientific">Artemisia annua</name>
    <name type="common">Sweet wormwood</name>
    <dbReference type="NCBI Taxonomy" id="35608"/>
    <lineage>
        <taxon>Eukaryota</taxon>
        <taxon>Viridiplantae</taxon>
        <taxon>Streptophyta</taxon>
        <taxon>Embryophyta</taxon>
        <taxon>Tracheophyta</taxon>
        <taxon>Spermatophyta</taxon>
        <taxon>Magnoliopsida</taxon>
        <taxon>eudicotyledons</taxon>
        <taxon>Gunneridae</taxon>
        <taxon>Pentapetalae</taxon>
        <taxon>asterids</taxon>
        <taxon>campanulids</taxon>
        <taxon>Asterales</taxon>
        <taxon>Asteraceae</taxon>
        <taxon>Asteroideae</taxon>
        <taxon>Anthemideae</taxon>
        <taxon>Artemisiinae</taxon>
        <taxon>Artemisia</taxon>
    </lineage>
</organism>
<dbReference type="AlphaFoldDB" id="A0A2U1MFT9"/>
<evidence type="ECO:0000313" key="9">
    <source>
        <dbReference type="EMBL" id="PWA60104.1"/>
    </source>
</evidence>
<evidence type="ECO:0000256" key="4">
    <source>
        <dbReference type="ARBA" id="ARBA00022917"/>
    </source>
</evidence>
<evidence type="ECO:0000256" key="2">
    <source>
        <dbReference type="ARBA" id="ARBA00022741"/>
    </source>
</evidence>
<dbReference type="Gene3D" id="2.170.220.10">
    <property type="match status" value="1"/>
</dbReference>
<keyword evidence="1 6" id="KW-0436">Ligase</keyword>
<name>A0A2U1MFT9_ARTAN</name>
<keyword evidence="4 6" id="KW-0648">Protein biosynthesis</keyword>
<evidence type="ECO:0000256" key="1">
    <source>
        <dbReference type="ARBA" id="ARBA00022598"/>
    </source>
</evidence>
<comment type="similarity">
    <text evidence="6">Belongs to the class-I aminoacyl-tRNA synthetase family.</text>
</comment>
<evidence type="ECO:0000256" key="3">
    <source>
        <dbReference type="ARBA" id="ARBA00022840"/>
    </source>
</evidence>
<evidence type="ECO:0000256" key="5">
    <source>
        <dbReference type="ARBA" id="ARBA00023146"/>
    </source>
</evidence>
<dbReference type="InterPro" id="IPR023458">
    <property type="entry name" value="Met-tRNA_ligase_1"/>
</dbReference>
<comment type="caution">
    <text evidence="9">The sequence shown here is derived from an EMBL/GenBank/DDBJ whole genome shotgun (WGS) entry which is preliminary data.</text>
</comment>
<dbReference type="GO" id="GO:0004825">
    <property type="term" value="F:methionine-tRNA ligase activity"/>
    <property type="evidence" value="ECO:0007669"/>
    <property type="project" value="InterPro"/>
</dbReference>
<dbReference type="GO" id="GO:0005524">
    <property type="term" value="F:ATP binding"/>
    <property type="evidence" value="ECO:0007669"/>
    <property type="project" value="UniProtKB-KW"/>
</dbReference>
<feature type="compositionally biased region" description="Basic and acidic residues" evidence="7">
    <location>
        <begin position="7"/>
        <end position="28"/>
    </location>
</feature>
<dbReference type="Gene3D" id="3.40.50.620">
    <property type="entry name" value="HUPs"/>
    <property type="match status" value="1"/>
</dbReference>
<proteinExistence type="inferred from homology"/>
<accession>A0A2U1MFT9</accession>
<feature type="domain" description="Methionyl/Leucyl tRNA synthetase" evidence="8">
    <location>
        <begin position="266"/>
        <end position="329"/>
    </location>
</feature>
<dbReference type="STRING" id="35608.A0A2U1MFT9"/>
<protein>
    <recommendedName>
        <fullName evidence="8">Methionyl/Leucyl tRNA synthetase domain-containing protein</fullName>
    </recommendedName>
</protein>
<evidence type="ECO:0000256" key="7">
    <source>
        <dbReference type="SAM" id="MobiDB-lite"/>
    </source>
</evidence>
<evidence type="ECO:0000313" key="10">
    <source>
        <dbReference type="Proteomes" id="UP000245207"/>
    </source>
</evidence>
<dbReference type="GO" id="GO:0005829">
    <property type="term" value="C:cytosol"/>
    <property type="evidence" value="ECO:0007669"/>
    <property type="project" value="TreeGrafter"/>
</dbReference>
<dbReference type="EMBL" id="PKPP01005441">
    <property type="protein sequence ID" value="PWA60104.1"/>
    <property type="molecule type" value="Genomic_DNA"/>
</dbReference>
<feature type="domain" description="Methionyl/Leucyl tRNA synthetase" evidence="8">
    <location>
        <begin position="330"/>
        <end position="445"/>
    </location>
</feature>
<dbReference type="PANTHER" id="PTHR45765">
    <property type="entry name" value="METHIONINE--TRNA LIGASE"/>
    <property type="match status" value="1"/>
</dbReference>
<dbReference type="SUPFAM" id="SSF52374">
    <property type="entry name" value="Nucleotidylyl transferase"/>
    <property type="match status" value="1"/>
</dbReference>
<keyword evidence="5 6" id="KW-0030">Aminoacyl-tRNA synthetase</keyword>
<reference evidence="9 10" key="1">
    <citation type="journal article" date="2018" name="Mol. Plant">
        <title>The genome of Artemisia annua provides insight into the evolution of Asteraceae family and artemisinin biosynthesis.</title>
        <authorList>
            <person name="Shen Q."/>
            <person name="Zhang L."/>
            <person name="Liao Z."/>
            <person name="Wang S."/>
            <person name="Yan T."/>
            <person name="Shi P."/>
            <person name="Liu M."/>
            <person name="Fu X."/>
            <person name="Pan Q."/>
            <person name="Wang Y."/>
            <person name="Lv Z."/>
            <person name="Lu X."/>
            <person name="Zhang F."/>
            <person name="Jiang W."/>
            <person name="Ma Y."/>
            <person name="Chen M."/>
            <person name="Hao X."/>
            <person name="Li L."/>
            <person name="Tang Y."/>
            <person name="Lv G."/>
            <person name="Zhou Y."/>
            <person name="Sun X."/>
            <person name="Brodelius P.E."/>
            <person name="Rose J.K.C."/>
            <person name="Tang K."/>
        </authorList>
    </citation>
    <scope>NUCLEOTIDE SEQUENCE [LARGE SCALE GENOMIC DNA]</scope>
    <source>
        <strain evidence="10">cv. Huhao1</strain>
        <tissue evidence="9">Leaf</tissue>
    </source>
</reference>
<dbReference type="InterPro" id="IPR014729">
    <property type="entry name" value="Rossmann-like_a/b/a_fold"/>
</dbReference>
<dbReference type="OrthoDB" id="5844513at2759"/>
<feature type="region of interest" description="Disordered" evidence="7">
    <location>
        <begin position="1"/>
        <end position="28"/>
    </location>
</feature>
<dbReference type="InterPro" id="IPR015413">
    <property type="entry name" value="Methionyl/Leucyl_tRNA_Synth"/>
</dbReference>
<dbReference type="Pfam" id="PF09334">
    <property type="entry name" value="tRNA-synt_1g"/>
    <property type="match status" value="2"/>
</dbReference>
<gene>
    <name evidence="9" type="ORF">CTI12_AA387400</name>
</gene>
<dbReference type="GO" id="GO:0017101">
    <property type="term" value="C:aminoacyl-tRNA synthetase multienzyme complex"/>
    <property type="evidence" value="ECO:0007669"/>
    <property type="project" value="TreeGrafter"/>
</dbReference>
<keyword evidence="10" id="KW-1185">Reference proteome</keyword>
<evidence type="ECO:0000256" key="6">
    <source>
        <dbReference type="RuleBase" id="RU363039"/>
    </source>
</evidence>
<dbReference type="Proteomes" id="UP000245207">
    <property type="component" value="Unassembled WGS sequence"/>
</dbReference>
<keyword evidence="3 6" id="KW-0067">ATP-binding</keyword>
<sequence length="465" mass="53072">MQTAVKEAAEKEAAAKAQTEKEAAEKAIKEDAVKEDAIKAQAEKEAAEKGCMLTNTVCTVGLSYSCHTQHTLNHLLRTLRHSNHLVPASRNECLMFPQEHLQKQMPATVCPIEPTDPLSVPRPSCNGTCRCLSGLGQVQLKLGDFISSILNFEKVLDAYHENYLDLFVVLFVVDLYWVSDLCLWTPNHSNTNASKSRQRLQDPVQEIKTNIQPTVHPRSKPVMEGAALGMSLLECFAEAGTLLTMAAIHHGELKTLKYSKPKFAKQFSKSYCITIGYLRTRGDVGEKCCKLLNPSELIDPKCKVCRNSPHIHDTNHLFLELPLLKDKLENITRDLKWGVPVPHERFKDEVFYVWFDAPIGYILIIACYTPEWEKWRKNPKDVELYPCMGKDNVPFRTIMFPSTLLGTDENWTLLKTISVTDYLKYEKVGLWFSLYNYKTVSDYTFVYFGEMWDYLTINFILGYHV</sequence>
<dbReference type="GO" id="GO:0006431">
    <property type="term" value="P:methionyl-tRNA aminoacylation"/>
    <property type="evidence" value="ECO:0007669"/>
    <property type="project" value="TreeGrafter"/>
</dbReference>
<keyword evidence="2 6" id="KW-0547">Nucleotide-binding</keyword>
<evidence type="ECO:0000259" key="8">
    <source>
        <dbReference type="Pfam" id="PF09334"/>
    </source>
</evidence>